<comment type="caution">
    <text evidence="2">The sequence shown here is derived from an EMBL/GenBank/DDBJ whole genome shotgun (WGS) entry which is preliminary data.</text>
</comment>
<dbReference type="AlphaFoldDB" id="A0A9P7GN54"/>
<name>A0A9P7GN54_9AGAR</name>
<reference evidence="2" key="2">
    <citation type="submission" date="2021-10" db="EMBL/GenBank/DDBJ databases">
        <title>Phylogenomics reveals ancestral predisposition of the termite-cultivated fungus Termitomyces towards a domesticated lifestyle.</title>
        <authorList>
            <person name="Auxier B."/>
            <person name="Grum-Grzhimaylo A."/>
            <person name="Cardenas M.E."/>
            <person name="Lodge J.D."/>
            <person name="Laessoe T."/>
            <person name="Pedersen O."/>
            <person name="Smith M.E."/>
            <person name="Kuyper T.W."/>
            <person name="Franco-Molano E.A."/>
            <person name="Baroni T.J."/>
            <person name="Aanen D.K."/>
        </authorList>
    </citation>
    <scope>NUCLEOTIDE SEQUENCE</scope>
    <source>
        <strain evidence="2">D49</strain>
    </source>
</reference>
<dbReference type="EMBL" id="JABCKI010000589">
    <property type="protein sequence ID" value="KAG5650017.1"/>
    <property type="molecule type" value="Genomic_DNA"/>
</dbReference>
<proteinExistence type="predicted"/>
<evidence type="ECO:0000256" key="1">
    <source>
        <dbReference type="SAM" id="MobiDB-lite"/>
    </source>
</evidence>
<gene>
    <name evidence="2" type="ORF">H0H81_001054</name>
</gene>
<evidence type="ECO:0000313" key="3">
    <source>
        <dbReference type="Proteomes" id="UP000717328"/>
    </source>
</evidence>
<sequence>MPTAASVENEPICPLISRSPGHQGSDATSQFRIIARHFEGSQRPLCVPLDIQRALDTIVKYLENDGSCDHNIAPRLGTNPVSSVSPTLNQPQAGHSKCVVTKNVQINRVTQLDLLYTYSAGATVEYPETSSTGLVGHLFTLDPKNWTNPALNFAYSRGAPSGVSPLSKKVTCAVLIDEDGEKVLCRELHSTCQGCKVCQYADPEIALKPHCSASREVLIAQLKIDKLHDVSLDRLLFEKTLAYFGALMKQGCAAPPFEKTVYSLREASQRQVQHDQIKKATRGHEQKATCNGRLLLEEGESGNAFIRCEHYNRAQTRDHFIDYDAGKGHYNIQYLRALFSNSKDEILSLENEAAKNGYGPRSPCKVISNISTTRVMCPLYHRDSDGKLVLSEMRRTPCTSKYRIFEPLEDFRSGCPKILVVCRGEHSHPFPIPSKTPPEIREEIFHIFDSLQYDLPDLTPRRLLRHPITMSYLRKRLPNVQNPTLLDLHSSLGNRDHLRAYISQAQEKAYPKGTDWEGVLEMKSHQDSDPNAIPYIRVAQEFILCEKGRAHDDSDDDGDNNDVPFRVIICMSPESSGRLLAARFIQSDIGFKRIIGFEEFELGGLDLGSRTSIVYCHIYLNRQTAIAHKYIFEKIDELVKIDTGSSLRWRHIHASTLDDLSTGILQLAADQHGGQAKDLSPYDHLRQIFRLCSVHVMRNIQSCAVSDSVKNKMRSLVCMEHHEWENTLEKIKIEGGKAGADWVEDKIRSKFAFPGMCWMKSLIPRKVWQVGDPNSNIIEGLHADVNREGVSCTLLGGLMKGQNYDTFKLKTLKTFEDTGVRPSYQRGYVSETAIRGLRRKARNQHNAWNSQDTKIQMQNKRLAGAHLAMQKAEVRYVNFLSQDSQLSAGTTLEKAKKSWVRAQASYGKALSASSKLVGTGSGKVAILLPRGFQILKE</sequence>
<dbReference type="Proteomes" id="UP000717328">
    <property type="component" value="Unassembled WGS sequence"/>
</dbReference>
<organism evidence="2 3">
    <name type="scientific">Sphagnurus paluster</name>
    <dbReference type="NCBI Taxonomy" id="117069"/>
    <lineage>
        <taxon>Eukaryota</taxon>
        <taxon>Fungi</taxon>
        <taxon>Dikarya</taxon>
        <taxon>Basidiomycota</taxon>
        <taxon>Agaricomycotina</taxon>
        <taxon>Agaricomycetes</taxon>
        <taxon>Agaricomycetidae</taxon>
        <taxon>Agaricales</taxon>
        <taxon>Tricholomatineae</taxon>
        <taxon>Lyophyllaceae</taxon>
        <taxon>Sphagnurus</taxon>
    </lineage>
</organism>
<feature type="region of interest" description="Disordered" evidence="1">
    <location>
        <begin position="1"/>
        <end position="24"/>
    </location>
</feature>
<evidence type="ECO:0000313" key="2">
    <source>
        <dbReference type="EMBL" id="KAG5650017.1"/>
    </source>
</evidence>
<dbReference type="OrthoDB" id="3268409at2759"/>
<reference evidence="2" key="1">
    <citation type="submission" date="2021-02" db="EMBL/GenBank/DDBJ databases">
        <authorList>
            <person name="Nieuwenhuis M."/>
            <person name="Van De Peppel L.J.J."/>
        </authorList>
    </citation>
    <scope>NUCLEOTIDE SEQUENCE</scope>
    <source>
        <strain evidence="2">D49</strain>
    </source>
</reference>
<keyword evidence="3" id="KW-1185">Reference proteome</keyword>
<protein>
    <submittedName>
        <fullName evidence="2">Uncharacterized protein</fullName>
    </submittedName>
</protein>
<accession>A0A9P7GN54</accession>